<evidence type="ECO:0000313" key="3">
    <source>
        <dbReference type="Proteomes" id="UP000016605"/>
    </source>
</evidence>
<protein>
    <submittedName>
        <fullName evidence="2">Uncharacterized protein</fullName>
    </submittedName>
</protein>
<feature type="compositionally biased region" description="Basic residues" evidence="1">
    <location>
        <begin position="50"/>
        <end position="61"/>
    </location>
</feature>
<comment type="caution">
    <text evidence="2">The sequence shown here is derived from an EMBL/GenBank/DDBJ whole genome shotgun (WGS) entry which is preliminary data.</text>
</comment>
<name>U2RDZ5_LEIAQ</name>
<accession>U2RDZ5</accession>
<organism evidence="2 3">
    <name type="scientific">Leifsonia aquatica ATCC 14665</name>
    <dbReference type="NCBI Taxonomy" id="1358026"/>
    <lineage>
        <taxon>Bacteria</taxon>
        <taxon>Bacillati</taxon>
        <taxon>Actinomycetota</taxon>
        <taxon>Actinomycetes</taxon>
        <taxon>Micrococcales</taxon>
        <taxon>Microbacteriaceae</taxon>
        <taxon>Leifsonia</taxon>
    </lineage>
</organism>
<evidence type="ECO:0000256" key="1">
    <source>
        <dbReference type="SAM" id="MobiDB-lite"/>
    </source>
</evidence>
<evidence type="ECO:0000313" key="2">
    <source>
        <dbReference type="EMBL" id="ERK73460.1"/>
    </source>
</evidence>
<dbReference type="EMBL" id="AWVQ01000012">
    <property type="protein sequence ID" value="ERK73460.1"/>
    <property type="molecule type" value="Genomic_DNA"/>
</dbReference>
<dbReference type="HOGENOM" id="CLU_2916966_0_0_11"/>
<reference evidence="2 3" key="1">
    <citation type="submission" date="2013-08" db="EMBL/GenBank/DDBJ databases">
        <authorList>
            <person name="Weinstock G."/>
            <person name="Sodergren E."/>
            <person name="Wylie T."/>
            <person name="Fulton L."/>
            <person name="Fulton R."/>
            <person name="Fronick C."/>
            <person name="O'Laughlin M."/>
            <person name="Godfrey J."/>
            <person name="Miner T."/>
            <person name="Herter B."/>
            <person name="Appelbaum E."/>
            <person name="Cordes M."/>
            <person name="Lek S."/>
            <person name="Wollam A."/>
            <person name="Pepin K.H."/>
            <person name="Palsikar V.B."/>
            <person name="Mitreva M."/>
            <person name="Wilson R.K."/>
        </authorList>
    </citation>
    <scope>NUCLEOTIDE SEQUENCE [LARGE SCALE GENOMIC DNA]</scope>
    <source>
        <strain evidence="2 3">ATCC 14665</strain>
    </source>
</reference>
<dbReference type="PATRIC" id="fig|1358026.3.peg.153"/>
<dbReference type="Proteomes" id="UP000016605">
    <property type="component" value="Unassembled WGS sequence"/>
</dbReference>
<sequence length="61" mass="6860">MRIPRIPGVEALRRHPRRRTFRPLGVFACTSCRLAEPAVSARGQAQGRRGGGRRPARPRRS</sequence>
<proteinExistence type="predicted"/>
<feature type="region of interest" description="Disordered" evidence="1">
    <location>
        <begin position="37"/>
        <end position="61"/>
    </location>
</feature>
<gene>
    <name evidence="2" type="ORF">N136_00175</name>
</gene>
<dbReference type="AlphaFoldDB" id="U2RDZ5"/>